<evidence type="ECO:0000313" key="10">
    <source>
        <dbReference type="EMBL" id="AEF95438.1"/>
    </source>
</evidence>
<organism evidence="10 11">
    <name type="scientific">Desulfotomaculum nigrificans (strain DSM 14880 / VKM B-2319 / CO-1-SRB)</name>
    <name type="common">Desulfotomaculum carboxydivorans</name>
    <dbReference type="NCBI Taxonomy" id="868595"/>
    <lineage>
        <taxon>Bacteria</taxon>
        <taxon>Bacillati</taxon>
        <taxon>Bacillota</taxon>
        <taxon>Clostridia</taxon>
        <taxon>Eubacteriales</taxon>
        <taxon>Desulfotomaculaceae</taxon>
        <taxon>Desulfotomaculum</taxon>
    </lineage>
</organism>
<keyword evidence="9" id="KW-0732">Signal</keyword>
<dbReference type="eggNOG" id="COG1538">
    <property type="taxonomic scope" value="Bacteria"/>
</dbReference>
<comment type="subcellular location">
    <subcellularLocation>
        <location evidence="1">Cell outer membrane</location>
    </subcellularLocation>
</comment>
<evidence type="ECO:0000256" key="2">
    <source>
        <dbReference type="ARBA" id="ARBA00007613"/>
    </source>
</evidence>
<sequence precursor="true">MKKIMYLILTVALVLTTYAVAYADETLSKLTLNDALKKAFNSSITLKNDQTDIEKTKELFDDASSSLRYNPVDISFNPSDTNFFSNYYNAEFNRRKAIKKYDNDRRQLIVDVTTAYYNVIQNQKQLEAAKVAYERSQIKLLQAKAKNDIGLITKADLAAAEAQVATDKASMVDCQSKLDSAYADLNKLMGISLGERYQLVDLPKAEKQEIDVDAKVNMAADVSYEMWNAKEAANLADKIKLFQRLYDVGDYNAAEAANTALDTKDNLRKQARALCFSINSLYEKNNQLLEQIEQFKESLKVAKAQYEAGMTTKDTVLNAEYALKSAEAGQLQAAAAYEVAVASLERLTGELPTDIESLNKKTTQK</sequence>
<evidence type="ECO:0000256" key="4">
    <source>
        <dbReference type="ARBA" id="ARBA00022452"/>
    </source>
</evidence>
<dbReference type="Gene3D" id="1.20.1600.10">
    <property type="entry name" value="Outer membrane efflux proteins (OEP)"/>
    <property type="match status" value="2"/>
</dbReference>
<evidence type="ECO:0000256" key="5">
    <source>
        <dbReference type="ARBA" id="ARBA00022692"/>
    </source>
</evidence>
<dbReference type="InterPro" id="IPR003423">
    <property type="entry name" value="OMP_efflux"/>
</dbReference>
<dbReference type="AlphaFoldDB" id="F6B5K6"/>
<dbReference type="GO" id="GO:0009279">
    <property type="term" value="C:cell outer membrane"/>
    <property type="evidence" value="ECO:0007669"/>
    <property type="project" value="UniProtKB-SubCell"/>
</dbReference>
<accession>F6B5K6</accession>
<keyword evidence="7" id="KW-0998">Cell outer membrane</keyword>
<dbReference type="Pfam" id="PF02321">
    <property type="entry name" value="OEP"/>
    <property type="match status" value="1"/>
</dbReference>
<dbReference type="HOGENOM" id="CLU_771031_0_0_9"/>
<keyword evidence="5" id="KW-0812">Transmembrane</keyword>
<reference evidence="10 11" key="1">
    <citation type="submission" date="2011-05" db="EMBL/GenBank/DDBJ databases">
        <title>Complete sequence of Desulfotomaculum carboxydivorans CO-1-SRB.</title>
        <authorList>
            <consortium name="US DOE Joint Genome Institute"/>
            <person name="Lucas S."/>
            <person name="Han J."/>
            <person name="Lapidus A."/>
            <person name="Cheng J.-F."/>
            <person name="Goodwin L."/>
            <person name="Pitluck S."/>
            <person name="Peters L."/>
            <person name="Mikhailova N."/>
            <person name="Lu M."/>
            <person name="Han C."/>
            <person name="Tapia R."/>
            <person name="Land M."/>
            <person name="Hauser L."/>
            <person name="Kyrpides N."/>
            <person name="Ivanova N."/>
            <person name="Pagani I."/>
            <person name="Stams A."/>
            <person name="Plugge C."/>
            <person name="Muyzer G."/>
            <person name="Kuever J."/>
            <person name="Parshina S."/>
            <person name="Ivanova A."/>
            <person name="Nazina T."/>
            <person name="Woyke T."/>
        </authorList>
    </citation>
    <scope>NUCLEOTIDE SEQUENCE [LARGE SCALE GENOMIC DNA]</scope>
    <source>
        <strain evidence="11">DSM 14880 / VKM B-2319 / CO-1-SRB</strain>
    </source>
</reference>
<dbReference type="InterPro" id="IPR051906">
    <property type="entry name" value="TolC-like"/>
</dbReference>
<evidence type="ECO:0000256" key="8">
    <source>
        <dbReference type="SAM" id="Coils"/>
    </source>
</evidence>
<feature type="chain" id="PRO_5003333409" evidence="9">
    <location>
        <begin position="24"/>
        <end position="365"/>
    </location>
</feature>
<keyword evidence="6" id="KW-0472">Membrane</keyword>
<dbReference type="SUPFAM" id="SSF56954">
    <property type="entry name" value="Outer membrane efflux proteins (OEP)"/>
    <property type="match status" value="1"/>
</dbReference>
<evidence type="ECO:0000256" key="3">
    <source>
        <dbReference type="ARBA" id="ARBA00022448"/>
    </source>
</evidence>
<dbReference type="GO" id="GO:1990281">
    <property type="term" value="C:efflux pump complex"/>
    <property type="evidence" value="ECO:0007669"/>
    <property type="project" value="TreeGrafter"/>
</dbReference>
<evidence type="ECO:0000313" key="11">
    <source>
        <dbReference type="Proteomes" id="UP000009226"/>
    </source>
</evidence>
<evidence type="ECO:0000256" key="7">
    <source>
        <dbReference type="ARBA" id="ARBA00023237"/>
    </source>
</evidence>
<dbReference type="KEGG" id="dca:Desca_2620"/>
<proteinExistence type="inferred from homology"/>
<dbReference type="PANTHER" id="PTHR30026:SF20">
    <property type="entry name" value="OUTER MEMBRANE PROTEIN TOLC"/>
    <property type="match status" value="1"/>
</dbReference>
<evidence type="ECO:0000256" key="1">
    <source>
        <dbReference type="ARBA" id="ARBA00004442"/>
    </source>
</evidence>
<feature type="coiled-coil region" evidence="8">
    <location>
        <begin position="278"/>
        <end position="305"/>
    </location>
</feature>
<dbReference type="GO" id="GO:0015562">
    <property type="term" value="F:efflux transmembrane transporter activity"/>
    <property type="evidence" value="ECO:0007669"/>
    <property type="project" value="InterPro"/>
</dbReference>
<dbReference type="PANTHER" id="PTHR30026">
    <property type="entry name" value="OUTER MEMBRANE PROTEIN TOLC"/>
    <property type="match status" value="1"/>
</dbReference>
<evidence type="ECO:0000256" key="9">
    <source>
        <dbReference type="SAM" id="SignalP"/>
    </source>
</evidence>
<dbReference type="Proteomes" id="UP000009226">
    <property type="component" value="Chromosome"/>
</dbReference>
<dbReference type="RefSeq" id="WP_013810849.1">
    <property type="nucleotide sequence ID" value="NC_015565.1"/>
</dbReference>
<keyword evidence="4" id="KW-1134">Transmembrane beta strand</keyword>
<dbReference type="EMBL" id="CP002736">
    <property type="protein sequence ID" value="AEF95438.1"/>
    <property type="molecule type" value="Genomic_DNA"/>
</dbReference>
<protein>
    <submittedName>
        <fullName evidence="10">Outer membrane efflux protein</fullName>
    </submittedName>
</protein>
<dbReference type="GO" id="GO:0015288">
    <property type="term" value="F:porin activity"/>
    <property type="evidence" value="ECO:0007669"/>
    <property type="project" value="TreeGrafter"/>
</dbReference>
<comment type="similarity">
    <text evidence="2">Belongs to the outer membrane factor (OMF) (TC 1.B.17) family.</text>
</comment>
<gene>
    <name evidence="10" type="ordered locus">Desca_2620</name>
</gene>
<keyword evidence="8" id="KW-0175">Coiled coil</keyword>
<keyword evidence="3" id="KW-0813">Transport</keyword>
<keyword evidence="11" id="KW-1185">Reference proteome</keyword>
<name>F6B5K6_DESCC</name>
<evidence type="ECO:0000256" key="6">
    <source>
        <dbReference type="ARBA" id="ARBA00023136"/>
    </source>
</evidence>
<dbReference type="STRING" id="868595.Desca_2620"/>
<feature type="signal peptide" evidence="9">
    <location>
        <begin position="1"/>
        <end position="23"/>
    </location>
</feature>